<dbReference type="SUPFAM" id="SSF51306">
    <property type="entry name" value="LexA/Signal peptidase"/>
    <property type="match status" value="1"/>
</dbReference>
<dbReference type="EMBL" id="CABPSJ010000002">
    <property type="protein sequence ID" value="VVD91045.1"/>
    <property type="molecule type" value="Genomic_DNA"/>
</dbReference>
<evidence type="ECO:0000256" key="1">
    <source>
        <dbReference type="ARBA" id="ARBA00023015"/>
    </source>
</evidence>
<name>A0A5E4TT28_9BURK</name>
<dbReference type="Pfam" id="PF00717">
    <property type="entry name" value="Peptidase_S24"/>
    <property type="match status" value="1"/>
</dbReference>
<dbReference type="PANTHER" id="PTHR40661:SF3">
    <property type="entry name" value="FELS-1 PROPHAGE TRANSCRIPTIONAL REGULATOR"/>
    <property type="match status" value="1"/>
</dbReference>
<evidence type="ECO:0000259" key="4">
    <source>
        <dbReference type="Pfam" id="PF00717"/>
    </source>
</evidence>
<accession>A0A5E4TT28</accession>
<dbReference type="InterPro" id="IPR015927">
    <property type="entry name" value="Peptidase_S24_S26A/B/C"/>
</dbReference>
<keyword evidence="3" id="KW-0804">Transcription</keyword>
<evidence type="ECO:0000313" key="5">
    <source>
        <dbReference type="EMBL" id="VVD91045.1"/>
    </source>
</evidence>
<evidence type="ECO:0000256" key="2">
    <source>
        <dbReference type="ARBA" id="ARBA00023125"/>
    </source>
</evidence>
<dbReference type="GO" id="GO:0003677">
    <property type="term" value="F:DNA binding"/>
    <property type="evidence" value="ECO:0007669"/>
    <property type="project" value="UniProtKB-KW"/>
</dbReference>
<sequence>MGGKEGALEEFAYPVGFGDGYVEYPSSDPHVYALRVRGDSMHPRYRAGEFVVIEPSIEPQDGDDVVVICVDGRKLLKQLNWLRDDELQLLSINNGYAPLTLKRSDVHSLQLVAGRARRSAFMKT</sequence>
<dbReference type="Proteomes" id="UP000337189">
    <property type="component" value="Unassembled WGS sequence"/>
</dbReference>
<gene>
    <name evidence="5" type="ORF">PCO31110_01621</name>
</gene>
<feature type="domain" description="Peptidase S24/S26A/S26B/S26C" evidence="4">
    <location>
        <begin position="22"/>
        <end position="106"/>
    </location>
</feature>
<evidence type="ECO:0000256" key="3">
    <source>
        <dbReference type="ARBA" id="ARBA00023163"/>
    </source>
</evidence>
<dbReference type="Gene3D" id="2.10.109.10">
    <property type="entry name" value="Umud Fragment, subunit A"/>
    <property type="match status" value="1"/>
</dbReference>
<organism evidence="5 6">
    <name type="scientific">Pandoraea communis</name>
    <dbReference type="NCBI Taxonomy" id="2508297"/>
    <lineage>
        <taxon>Bacteria</taxon>
        <taxon>Pseudomonadati</taxon>
        <taxon>Pseudomonadota</taxon>
        <taxon>Betaproteobacteria</taxon>
        <taxon>Burkholderiales</taxon>
        <taxon>Burkholderiaceae</taxon>
        <taxon>Pandoraea</taxon>
    </lineage>
</organism>
<keyword evidence="2" id="KW-0238">DNA-binding</keyword>
<dbReference type="InterPro" id="IPR036286">
    <property type="entry name" value="LexA/Signal_pep-like_sf"/>
</dbReference>
<dbReference type="PANTHER" id="PTHR40661">
    <property type="match status" value="1"/>
</dbReference>
<dbReference type="AlphaFoldDB" id="A0A5E4TT28"/>
<protein>
    <submittedName>
        <fullName evidence="5">Prophage repressor</fullName>
    </submittedName>
</protein>
<dbReference type="CDD" id="cd06529">
    <property type="entry name" value="S24_LexA-like"/>
    <property type="match status" value="1"/>
</dbReference>
<evidence type="ECO:0000313" key="6">
    <source>
        <dbReference type="Proteomes" id="UP000337189"/>
    </source>
</evidence>
<keyword evidence="1" id="KW-0805">Transcription regulation</keyword>
<reference evidence="5 6" key="1">
    <citation type="submission" date="2019-08" db="EMBL/GenBank/DDBJ databases">
        <authorList>
            <person name="Peeters C."/>
        </authorList>
    </citation>
    <scope>NUCLEOTIDE SEQUENCE [LARGE SCALE GENOMIC DNA]</scope>
    <source>
        <strain evidence="5 6">LMG 31110</strain>
    </source>
</reference>
<proteinExistence type="predicted"/>
<dbReference type="InterPro" id="IPR039418">
    <property type="entry name" value="LexA-like"/>
</dbReference>